<evidence type="ECO:0000256" key="10">
    <source>
        <dbReference type="ARBA" id="ARBA00022753"/>
    </source>
</evidence>
<evidence type="ECO:0000256" key="4">
    <source>
        <dbReference type="ARBA" id="ARBA00007729"/>
    </source>
</evidence>
<sequence>MDLQAPGIPEEIKFSHMHQRTHTDEFESPPNKYCEYDIFPKWHLPVKTALILSLFIFTYTFLRDIIHPFVTAQENVFYKIPILVINKVLPVVSITLLALVYLPGILAAGFQFRYGTKYRRFPQWLDRWMLSRKQFGLLSFLFATMHACYSLCYPLRRSYRYKLLNWAYQQVQKKKENAWIEHDVWRMEIYISLGILALALLALLAVTSIPSVSYSLTWREFHYIQSKMGYLALLLCTIHALVFAWDKWIDLHQYLWYTPPTFIIAVILPIAVLTCKVILLFPCFRKRLQKIRSGCAVVTNETQITSKLNYIKDINKLTIGIFGSGDFAKSLTTRLIRCGFHVVIGSRNPKFVAEFFPHVVDVTHHEDAIAKANIIFIAIRREHYAALWDLKHLLVGKILVDVSNNMKINQYPESNAEYLASLFPDSFVVKGFNVISAWALQVGPKDASRQVYICSNSIQARHQVIELARQLSFIPIDLGTLSSAREIENLPLQLFTLWKGPVIVAVGLATFFFIYSFIRDVIHPYVRNHQSDFYKIPIEIVNKTLPVVAITLLSLVYLSGLLAAAYQLYYGTKYKLFPSWLENWLQCRKQLGLLSFFFATVHVVYSLCLPMRRSERYLFLNTAYQQVHENIENSWNEEEVWRIEMYVSFGIMSLGLLSLLAVTSIPSVNRSLNWREFSFIQSTLGYVALLISTFHVLIYGWKRAFEEECYRFYTPPNFVLALVLPCVVILGKIILLLPCINRKLRKIRRGWEKRQFIQDGNGSDPYPSPERITLTSVTHNKSDSTIKTNSKKINKTTYSYSETIIINSIKHKSQLKYGEKVAERVTYRN</sequence>
<feature type="transmembrane region" description="Helical" evidence="20">
    <location>
        <begin position="189"/>
        <end position="216"/>
    </location>
</feature>
<proteinExistence type="inferred from homology"/>
<reference evidence="23 24" key="1">
    <citation type="journal article" date="2013" name="Proc. Natl. Acad. Sci. U.S.A.">
        <title>The king cobra genome reveals dynamic gene evolution and adaptation in the snake venom system.</title>
        <authorList>
            <person name="Vonk F.J."/>
            <person name="Casewell N.R."/>
            <person name="Henkel C.V."/>
            <person name="Heimberg A.M."/>
            <person name="Jansen H.J."/>
            <person name="McCleary R.J."/>
            <person name="Kerkkamp H.M."/>
            <person name="Vos R.A."/>
            <person name="Guerreiro I."/>
            <person name="Calvete J.J."/>
            <person name="Wuster W."/>
            <person name="Woods A.E."/>
            <person name="Logan J.M."/>
            <person name="Harrison R.A."/>
            <person name="Castoe T.A."/>
            <person name="de Koning A.P."/>
            <person name="Pollock D.D."/>
            <person name="Yandell M."/>
            <person name="Calderon D."/>
            <person name="Renjifo C."/>
            <person name="Currier R.B."/>
            <person name="Salgado D."/>
            <person name="Pla D."/>
            <person name="Sanz L."/>
            <person name="Hyder A.S."/>
            <person name="Ribeiro J.M."/>
            <person name="Arntzen J.W."/>
            <person name="van den Thillart G.E."/>
            <person name="Boetzer M."/>
            <person name="Pirovano W."/>
            <person name="Dirks R.P."/>
            <person name="Spaink H.P."/>
            <person name="Duboule D."/>
            <person name="McGlinn E."/>
            <person name="Kini R.M."/>
            <person name="Richardson M.K."/>
        </authorList>
    </citation>
    <scope>NUCLEOTIDE SEQUENCE</scope>
    <source>
        <tissue evidence="23">Blood</tissue>
    </source>
</reference>
<comment type="cofactor">
    <cofactor evidence="1">
        <name>heme b</name>
        <dbReference type="ChEBI" id="CHEBI:60344"/>
    </cofactor>
</comment>
<feature type="domain" description="Ferric oxidoreductase" evidence="21">
    <location>
        <begin position="547"/>
        <end position="690"/>
    </location>
</feature>
<comment type="similarity">
    <text evidence="4">Belongs to the STEAP family.</text>
</comment>
<dbReference type="Pfam" id="PF01794">
    <property type="entry name" value="Ferric_reduct"/>
    <property type="match status" value="2"/>
</dbReference>
<comment type="subcellular location">
    <subcellularLocation>
        <location evidence="3">Endosome membrane</location>
        <topology evidence="3">Multi-pass membrane protein</topology>
    </subcellularLocation>
</comment>
<evidence type="ECO:0000256" key="3">
    <source>
        <dbReference type="ARBA" id="ARBA00004337"/>
    </source>
</evidence>
<feature type="transmembrane region" description="Helical" evidence="20">
    <location>
        <begin position="257"/>
        <end position="284"/>
    </location>
</feature>
<evidence type="ECO:0000256" key="18">
    <source>
        <dbReference type="ARBA" id="ARBA00048958"/>
    </source>
</evidence>
<dbReference type="GO" id="GO:0005886">
    <property type="term" value="C:plasma membrane"/>
    <property type="evidence" value="ECO:0007669"/>
    <property type="project" value="TreeGrafter"/>
</dbReference>
<keyword evidence="11" id="KW-0274">FAD</keyword>
<dbReference type="PANTHER" id="PTHR14239">
    <property type="entry name" value="DUDULIN-RELATED"/>
    <property type="match status" value="1"/>
</dbReference>
<evidence type="ECO:0000256" key="5">
    <source>
        <dbReference type="ARBA" id="ARBA00022448"/>
    </source>
</evidence>
<keyword evidence="13" id="KW-0560">Oxidoreductase</keyword>
<evidence type="ECO:0000256" key="20">
    <source>
        <dbReference type="SAM" id="Phobius"/>
    </source>
</evidence>
<evidence type="ECO:0000259" key="22">
    <source>
        <dbReference type="Pfam" id="PF03807"/>
    </source>
</evidence>
<feature type="transmembrane region" description="Helical" evidence="20">
    <location>
        <begin position="645"/>
        <end position="665"/>
    </location>
</feature>
<keyword evidence="16" id="KW-0406">Ion transport</keyword>
<evidence type="ECO:0000256" key="9">
    <source>
        <dbReference type="ARBA" id="ARBA00022723"/>
    </source>
</evidence>
<keyword evidence="5" id="KW-0813">Transport</keyword>
<dbReference type="Pfam" id="PF03807">
    <property type="entry name" value="F420_oxidored"/>
    <property type="match status" value="1"/>
</dbReference>
<dbReference type="InterPro" id="IPR028939">
    <property type="entry name" value="P5C_Rdtase_cat_N"/>
</dbReference>
<feature type="domain" description="Pyrroline-5-carboxylate reductase catalytic N-terminal" evidence="22">
    <location>
        <begin position="318"/>
        <end position="405"/>
    </location>
</feature>
<dbReference type="Proteomes" id="UP000018936">
    <property type="component" value="Unassembled WGS sequence"/>
</dbReference>
<feature type="transmembrane region" description="Helical" evidence="20">
    <location>
        <begin position="677"/>
        <end position="698"/>
    </location>
</feature>
<comment type="catalytic activity">
    <reaction evidence="18">
        <text>2 Cu(+) + NADP(+) + H(+) = 2 Cu(2+) + NADPH</text>
        <dbReference type="Rhea" id="RHEA:71771"/>
        <dbReference type="ChEBI" id="CHEBI:15378"/>
        <dbReference type="ChEBI" id="CHEBI:29036"/>
        <dbReference type="ChEBI" id="CHEBI:49552"/>
        <dbReference type="ChEBI" id="CHEBI:57783"/>
        <dbReference type="ChEBI" id="CHEBI:58349"/>
    </reaction>
    <physiologicalReaction direction="right-to-left" evidence="18">
        <dbReference type="Rhea" id="RHEA:71773"/>
    </physiologicalReaction>
</comment>
<dbReference type="GO" id="GO:0052851">
    <property type="term" value="F:ferric-chelate reductase (NADPH) activity"/>
    <property type="evidence" value="ECO:0007669"/>
    <property type="project" value="TreeGrafter"/>
</dbReference>
<evidence type="ECO:0000256" key="7">
    <source>
        <dbReference type="ARBA" id="ARBA00022630"/>
    </source>
</evidence>
<evidence type="ECO:0000256" key="19">
    <source>
        <dbReference type="ARBA" id="ARBA00049387"/>
    </source>
</evidence>
<keyword evidence="9" id="KW-0479">Metal-binding</keyword>
<dbReference type="FunFam" id="3.40.50.720:FF:000051">
    <property type="entry name" value="STEAP2 metalloreductase"/>
    <property type="match status" value="1"/>
</dbReference>
<accession>V8NQB2</accession>
<feature type="transmembrane region" description="Helical" evidence="20">
    <location>
        <begin position="718"/>
        <end position="740"/>
    </location>
</feature>
<feature type="transmembrane region" description="Helical" evidence="20">
    <location>
        <begin position="228"/>
        <end position="245"/>
    </location>
</feature>
<comment type="cofactor">
    <cofactor evidence="2">
        <name>FAD</name>
        <dbReference type="ChEBI" id="CHEBI:57692"/>
    </cofactor>
</comment>
<keyword evidence="10" id="KW-0967">Endosome</keyword>
<organism evidence="23 24">
    <name type="scientific">Ophiophagus hannah</name>
    <name type="common">King cobra</name>
    <name type="synonym">Naja hannah</name>
    <dbReference type="NCBI Taxonomy" id="8665"/>
    <lineage>
        <taxon>Eukaryota</taxon>
        <taxon>Metazoa</taxon>
        <taxon>Chordata</taxon>
        <taxon>Craniata</taxon>
        <taxon>Vertebrata</taxon>
        <taxon>Euteleostomi</taxon>
        <taxon>Lepidosauria</taxon>
        <taxon>Squamata</taxon>
        <taxon>Bifurcata</taxon>
        <taxon>Unidentata</taxon>
        <taxon>Episquamata</taxon>
        <taxon>Toxicofera</taxon>
        <taxon>Serpentes</taxon>
        <taxon>Colubroidea</taxon>
        <taxon>Elapidae</taxon>
        <taxon>Elapinae</taxon>
        <taxon>Ophiophagus</taxon>
    </lineage>
</organism>
<dbReference type="GO" id="GO:0006826">
    <property type="term" value="P:iron ion transport"/>
    <property type="evidence" value="ECO:0007669"/>
    <property type="project" value="UniProtKB-KW"/>
</dbReference>
<evidence type="ECO:0000256" key="14">
    <source>
        <dbReference type="ARBA" id="ARBA00023004"/>
    </source>
</evidence>
<evidence type="ECO:0000313" key="23">
    <source>
        <dbReference type="EMBL" id="ETE64260.1"/>
    </source>
</evidence>
<keyword evidence="6" id="KW-0410">Iron transport</keyword>
<feature type="transmembrane region" description="Helical" evidence="20">
    <location>
        <begin position="591"/>
        <end position="612"/>
    </location>
</feature>
<dbReference type="GO" id="GO:0010008">
    <property type="term" value="C:endosome membrane"/>
    <property type="evidence" value="ECO:0007669"/>
    <property type="project" value="UniProtKB-SubCell"/>
</dbReference>
<dbReference type="InterPro" id="IPR051267">
    <property type="entry name" value="STEAP_metalloreductase"/>
</dbReference>
<dbReference type="InterPro" id="IPR036291">
    <property type="entry name" value="NAD(P)-bd_dom_sf"/>
</dbReference>
<keyword evidence="8 20" id="KW-0812">Transmembrane</keyword>
<protein>
    <submittedName>
        <fullName evidence="23">Metalloreductase STEAP2</fullName>
    </submittedName>
</protein>
<evidence type="ECO:0000256" key="16">
    <source>
        <dbReference type="ARBA" id="ARBA00023065"/>
    </source>
</evidence>
<dbReference type="GO" id="GO:0046872">
    <property type="term" value="F:metal ion binding"/>
    <property type="evidence" value="ECO:0007669"/>
    <property type="project" value="UniProtKB-KW"/>
</dbReference>
<feature type="domain" description="Ferric oxidoreductase" evidence="21">
    <location>
        <begin position="92"/>
        <end position="224"/>
    </location>
</feature>
<dbReference type="Gene3D" id="3.40.50.720">
    <property type="entry name" value="NAD(P)-binding Rossmann-like Domain"/>
    <property type="match status" value="1"/>
</dbReference>
<dbReference type="GO" id="GO:0008823">
    <property type="term" value="F:cupric reductase (NADH) activity"/>
    <property type="evidence" value="ECO:0007669"/>
    <property type="project" value="TreeGrafter"/>
</dbReference>
<dbReference type="GO" id="GO:0015677">
    <property type="term" value="P:copper ion import"/>
    <property type="evidence" value="ECO:0007669"/>
    <property type="project" value="TreeGrafter"/>
</dbReference>
<evidence type="ECO:0000256" key="6">
    <source>
        <dbReference type="ARBA" id="ARBA00022496"/>
    </source>
</evidence>
<keyword evidence="15" id="KW-0186">Copper</keyword>
<evidence type="ECO:0000256" key="2">
    <source>
        <dbReference type="ARBA" id="ARBA00001974"/>
    </source>
</evidence>
<dbReference type="SUPFAM" id="SSF51735">
    <property type="entry name" value="NAD(P)-binding Rossmann-fold domains"/>
    <property type="match status" value="1"/>
</dbReference>
<keyword evidence="17 20" id="KW-0472">Membrane</keyword>
<feature type="transmembrane region" description="Helical" evidence="20">
    <location>
        <begin position="135"/>
        <end position="156"/>
    </location>
</feature>
<dbReference type="AlphaFoldDB" id="V8NQB2"/>
<evidence type="ECO:0000313" key="24">
    <source>
        <dbReference type="Proteomes" id="UP000018936"/>
    </source>
</evidence>
<evidence type="ECO:0000256" key="15">
    <source>
        <dbReference type="ARBA" id="ARBA00023008"/>
    </source>
</evidence>
<name>V8NQB2_OPHHA</name>
<keyword evidence="12 20" id="KW-1133">Transmembrane helix</keyword>
<dbReference type="PANTHER" id="PTHR14239:SF6">
    <property type="entry name" value="METALLOREDUCTASE STEAP2"/>
    <property type="match status" value="1"/>
</dbReference>
<evidence type="ECO:0000256" key="17">
    <source>
        <dbReference type="ARBA" id="ARBA00023136"/>
    </source>
</evidence>
<keyword evidence="14" id="KW-0408">Iron</keyword>
<dbReference type="EMBL" id="AZIM01002326">
    <property type="protein sequence ID" value="ETE64260.1"/>
    <property type="molecule type" value="Genomic_DNA"/>
</dbReference>
<dbReference type="InterPro" id="IPR013130">
    <property type="entry name" value="Fe3_Rdtase_TM_dom"/>
</dbReference>
<evidence type="ECO:0000259" key="21">
    <source>
        <dbReference type="Pfam" id="PF01794"/>
    </source>
</evidence>
<feature type="transmembrane region" description="Helical" evidence="20">
    <location>
        <begin position="90"/>
        <end position="114"/>
    </location>
</feature>
<comment type="catalytic activity">
    <reaction evidence="19">
        <text>2 Fe(2+) + NADP(+) + H(+) = 2 Fe(3+) + NADPH</text>
        <dbReference type="Rhea" id="RHEA:71767"/>
        <dbReference type="ChEBI" id="CHEBI:15378"/>
        <dbReference type="ChEBI" id="CHEBI:29033"/>
        <dbReference type="ChEBI" id="CHEBI:29034"/>
        <dbReference type="ChEBI" id="CHEBI:57783"/>
        <dbReference type="ChEBI" id="CHEBI:58349"/>
    </reaction>
    <physiologicalReaction direction="right-to-left" evidence="19">
        <dbReference type="Rhea" id="RHEA:71769"/>
    </physiologicalReaction>
</comment>
<feature type="non-terminal residue" evidence="23">
    <location>
        <position position="829"/>
    </location>
</feature>
<comment type="caution">
    <text evidence="23">The sequence shown here is derived from an EMBL/GenBank/DDBJ whole genome shotgun (WGS) entry which is preliminary data.</text>
</comment>
<evidence type="ECO:0000256" key="13">
    <source>
        <dbReference type="ARBA" id="ARBA00023002"/>
    </source>
</evidence>
<evidence type="ECO:0000256" key="1">
    <source>
        <dbReference type="ARBA" id="ARBA00001970"/>
    </source>
</evidence>
<evidence type="ECO:0000256" key="8">
    <source>
        <dbReference type="ARBA" id="ARBA00022692"/>
    </source>
</evidence>
<keyword evidence="7" id="KW-0285">Flavoprotein</keyword>
<gene>
    <name evidence="23" type="primary">STEAP2</name>
    <name evidence="23" type="ORF">L345_09972</name>
</gene>
<evidence type="ECO:0000256" key="11">
    <source>
        <dbReference type="ARBA" id="ARBA00022827"/>
    </source>
</evidence>
<evidence type="ECO:0000256" key="12">
    <source>
        <dbReference type="ARBA" id="ARBA00022989"/>
    </source>
</evidence>
<keyword evidence="24" id="KW-1185">Reference proteome</keyword>
<dbReference type="OrthoDB" id="550646at2759"/>
<feature type="transmembrane region" description="Helical" evidence="20">
    <location>
        <begin position="497"/>
        <end position="518"/>
    </location>
</feature>
<feature type="transmembrane region" description="Helical" evidence="20">
    <location>
        <begin position="547"/>
        <end position="570"/>
    </location>
</feature>